<name>A0A921MYG9_9MICO</name>
<sequence length="144" mass="15220">ALSLADRIVVLEAGRVAEQGPTKELLTRPRTAFTARFAGLNLVTGCWDGGAVALEDGTRLRAAGDFRAGSRVHAAFRPSAVRLTASGGILRTVTGLLPRGDLIRVRTRGVAADLPPQEIAEHRLEPGSAVRLEIPTEAVTAYEA</sequence>
<keyword evidence="1" id="KW-0547">Nucleotide-binding</keyword>
<dbReference type="Proteomes" id="UP000742460">
    <property type="component" value="Unassembled WGS sequence"/>
</dbReference>
<evidence type="ECO:0000313" key="1">
    <source>
        <dbReference type="EMBL" id="HJG92740.1"/>
    </source>
</evidence>
<dbReference type="InterPro" id="IPR027417">
    <property type="entry name" value="P-loop_NTPase"/>
</dbReference>
<keyword evidence="1" id="KW-0067">ATP-binding</keyword>
<feature type="non-terminal residue" evidence="1">
    <location>
        <position position="1"/>
    </location>
</feature>
<dbReference type="SUPFAM" id="SSF50331">
    <property type="entry name" value="MOP-like"/>
    <property type="match status" value="1"/>
</dbReference>
<dbReference type="Gene3D" id="3.40.50.300">
    <property type="entry name" value="P-loop containing nucleotide triphosphate hydrolases"/>
    <property type="match status" value="1"/>
</dbReference>
<dbReference type="GO" id="GO:0005524">
    <property type="term" value="F:ATP binding"/>
    <property type="evidence" value="ECO:0007669"/>
    <property type="project" value="UniProtKB-KW"/>
</dbReference>
<reference evidence="1" key="2">
    <citation type="submission" date="2021-09" db="EMBL/GenBank/DDBJ databases">
        <authorList>
            <person name="Gilroy R."/>
        </authorList>
    </citation>
    <scope>NUCLEOTIDE SEQUENCE</scope>
    <source>
        <strain evidence="1">ChiGjej5B5-22894</strain>
    </source>
</reference>
<proteinExistence type="predicted"/>
<gene>
    <name evidence="1" type="ORF">K8V81_13560</name>
</gene>
<reference evidence="1" key="1">
    <citation type="journal article" date="2021" name="PeerJ">
        <title>Extensive microbial diversity within the chicken gut microbiome revealed by metagenomics and culture.</title>
        <authorList>
            <person name="Gilroy R."/>
            <person name="Ravi A."/>
            <person name="Getino M."/>
            <person name="Pursley I."/>
            <person name="Horton D.L."/>
            <person name="Alikhan N.F."/>
            <person name="Baker D."/>
            <person name="Gharbi K."/>
            <person name="Hall N."/>
            <person name="Watson M."/>
            <person name="Adriaenssens E.M."/>
            <person name="Foster-Nyarko E."/>
            <person name="Jarju S."/>
            <person name="Secka A."/>
            <person name="Antonio M."/>
            <person name="Oren A."/>
            <person name="Chaudhuri R.R."/>
            <person name="La Ragione R."/>
            <person name="Hildebrand F."/>
            <person name="Pallen M.J."/>
        </authorList>
    </citation>
    <scope>NUCLEOTIDE SEQUENCE</scope>
    <source>
        <strain evidence="1">ChiGjej5B5-22894</strain>
    </source>
</reference>
<comment type="caution">
    <text evidence="1">The sequence shown here is derived from an EMBL/GenBank/DDBJ whole genome shotgun (WGS) entry which is preliminary data.</text>
</comment>
<protein>
    <submittedName>
        <fullName evidence="1">Molybdenum ABC transporter ATP-binding protein</fullName>
    </submittedName>
</protein>
<dbReference type="AlphaFoldDB" id="A0A921MYG9"/>
<evidence type="ECO:0000313" key="2">
    <source>
        <dbReference type="Proteomes" id="UP000742460"/>
    </source>
</evidence>
<accession>A0A921MYG9</accession>
<dbReference type="InterPro" id="IPR008995">
    <property type="entry name" value="Mo/tungstate-bd_C_term_dom"/>
</dbReference>
<organism evidence="1 2">
    <name type="scientific">Brachybacterium massiliense</name>
    <dbReference type="NCBI Taxonomy" id="1755098"/>
    <lineage>
        <taxon>Bacteria</taxon>
        <taxon>Bacillati</taxon>
        <taxon>Actinomycetota</taxon>
        <taxon>Actinomycetes</taxon>
        <taxon>Micrococcales</taxon>
        <taxon>Dermabacteraceae</taxon>
        <taxon>Brachybacterium</taxon>
    </lineage>
</organism>
<dbReference type="EMBL" id="DYUE01000320">
    <property type="protein sequence ID" value="HJG92740.1"/>
    <property type="molecule type" value="Genomic_DNA"/>
</dbReference>